<keyword evidence="1" id="KW-0472">Membrane</keyword>
<keyword evidence="1" id="KW-1133">Transmembrane helix</keyword>
<protein>
    <submittedName>
        <fullName evidence="2">Uncharacterized protein</fullName>
    </submittedName>
</protein>
<evidence type="ECO:0000256" key="1">
    <source>
        <dbReference type="SAM" id="Phobius"/>
    </source>
</evidence>
<dbReference type="AlphaFoldDB" id="A0A0P6XZP3"/>
<dbReference type="STRING" id="869279.SE15_12885"/>
<evidence type="ECO:0000313" key="3">
    <source>
        <dbReference type="Proteomes" id="UP000050544"/>
    </source>
</evidence>
<dbReference type="RefSeq" id="WP_054522538.1">
    <property type="nucleotide sequence ID" value="NZ_LGKO01000006.1"/>
</dbReference>
<organism evidence="2 3">
    <name type="scientific">Thermanaerothrix daxensis</name>
    <dbReference type="NCBI Taxonomy" id="869279"/>
    <lineage>
        <taxon>Bacteria</taxon>
        <taxon>Bacillati</taxon>
        <taxon>Chloroflexota</taxon>
        <taxon>Anaerolineae</taxon>
        <taxon>Anaerolineales</taxon>
        <taxon>Anaerolineaceae</taxon>
        <taxon>Thermanaerothrix</taxon>
    </lineage>
</organism>
<comment type="caution">
    <text evidence="2">The sequence shown here is derived from an EMBL/GenBank/DDBJ whole genome shotgun (WGS) entry which is preliminary data.</text>
</comment>
<feature type="transmembrane region" description="Helical" evidence="1">
    <location>
        <begin position="149"/>
        <end position="170"/>
    </location>
</feature>
<dbReference type="Proteomes" id="UP000050544">
    <property type="component" value="Unassembled WGS sequence"/>
</dbReference>
<proteinExistence type="predicted"/>
<reference evidence="2 3" key="1">
    <citation type="submission" date="2015-07" db="EMBL/GenBank/DDBJ databases">
        <title>Whole genome sequence of Thermanaerothrix daxensis DSM 23592.</title>
        <authorList>
            <person name="Hemp J."/>
            <person name="Ward L.M."/>
            <person name="Pace L.A."/>
            <person name="Fischer W.W."/>
        </authorList>
    </citation>
    <scope>NUCLEOTIDE SEQUENCE [LARGE SCALE GENOMIC DNA]</scope>
    <source>
        <strain evidence="2 3">GNS-1</strain>
    </source>
</reference>
<sequence length="174" mass="18976">MLDYNKLQPPMARGEINRIAKRQMISGTFFARRALPRCPEADCPAWNFLPLFSVLIFSSRRTRPGPPGSGGEDAGLICPIKKGPNAGGPYKFVGPGRFGLTKVLGKAVWPLTTMRVTAEVHQGLTLQRHKRLGGQTPVREGKEEVNMAFIVYAVVALVGILFLGCTLLGLRSSE</sequence>
<accession>A0A0P6XZP3</accession>
<name>A0A0P6XZP3_9CHLR</name>
<gene>
    <name evidence="2" type="ORF">SE15_12885</name>
</gene>
<evidence type="ECO:0000313" key="2">
    <source>
        <dbReference type="EMBL" id="KPL82021.1"/>
    </source>
</evidence>
<keyword evidence="1" id="KW-0812">Transmembrane</keyword>
<dbReference type="EMBL" id="LGKO01000006">
    <property type="protein sequence ID" value="KPL82021.1"/>
    <property type="molecule type" value="Genomic_DNA"/>
</dbReference>
<keyword evidence="3" id="KW-1185">Reference proteome</keyword>